<sequence>MNKENLIQFVQQVLPMSRPKAEQLAAKFMPMKIERNGYVLKEGKVCHESHFIESGIVRSYTYDVEGNEVTTAFYAKNTFATDLLSFFKRSPAREYIQAITDCETWYISYDDMQASFHTIPEFREFGRLNIVNQYSILKERMLSMLQETAEQRYSHLINSSPEIFQDVPLKYIATYLGITDTSLSRIRKEFAKKNAGG</sequence>
<comment type="caution">
    <text evidence="2">The sequence shown here is derived from an EMBL/GenBank/DDBJ whole genome shotgun (WGS) entry which is preliminary data.</text>
</comment>
<evidence type="ECO:0000259" key="1">
    <source>
        <dbReference type="Pfam" id="PF00027"/>
    </source>
</evidence>
<evidence type="ECO:0000313" key="2">
    <source>
        <dbReference type="EMBL" id="MBS0028020.1"/>
    </source>
</evidence>
<dbReference type="SUPFAM" id="SSF51206">
    <property type="entry name" value="cAMP-binding domain-like"/>
    <property type="match status" value="1"/>
</dbReference>
<dbReference type="InterPro" id="IPR018490">
    <property type="entry name" value="cNMP-bd_dom_sf"/>
</dbReference>
<dbReference type="CDD" id="cd00038">
    <property type="entry name" value="CAP_ED"/>
    <property type="match status" value="1"/>
</dbReference>
<dbReference type="Proteomes" id="UP000676386">
    <property type="component" value="Unassembled WGS sequence"/>
</dbReference>
<feature type="domain" description="Cyclic nucleotide-binding" evidence="1">
    <location>
        <begin position="32"/>
        <end position="114"/>
    </location>
</feature>
<dbReference type="InterPro" id="IPR014710">
    <property type="entry name" value="RmlC-like_jellyroll"/>
</dbReference>
<gene>
    <name evidence="2" type="ORF">KE626_11945</name>
</gene>
<dbReference type="Pfam" id="PF00027">
    <property type="entry name" value="cNMP_binding"/>
    <property type="match status" value="1"/>
</dbReference>
<dbReference type="Gene3D" id="2.60.120.10">
    <property type="entry name" value="Jelly Rolls"/>
    <property type="match status" value="1"/>
</dbReference>
<organism evidence="2 3">
    <name type="scientific">Chitinophaga hostae</name>
    <dbReference type="NCBI Taxonomy" id="2831022"/>
    <lineage>
        <taxon>Bacteria</taxon>
        <taxon>Pseudomonadati</taxon>
        <taxon>Bacteroidota</taxon>
        <taxon>Chitinophagia</taxon>
        <taxon>Chitinophagales</taxon>
        <taxon>Chitinophagaceae</taxon>
        <taxon>Chitinophaga</taxon>
    </lineage>
</organism>
<dbReference type="InterPro" id="IPR000595">
    <property type="entry name" value="cNMP-bd_dom"/>
</dbReference>
<dbReference type="EMBL" id="JAGTXB010000005">
    <property type="protein sequence ID" value="MBS0028020.1"/>
    <property type="molecule type" value="Genomic_DNA"/>
</dbReference>
<evidence type="ECO:0000313" key="3">
    <source>
        <dbReference type="Proteomes" id="UP000676386"/>
    </source>
</evidence>
<keyword evidence="3" id="KW-1185">Reference proteome</keyword>
<dbReference type="RefSeq" id="WP_211973136.1">
    <property type="nucleotide sequence ID" value="NZ_CBFHAM010000070.1"/>
</dbReference>
<accession>A0ABS5IYR7</accession>
<name>A0ABS5IYR7_9BACT</name>
<reference evidence="2 3" key="1">
    <citation type="submission" date="2021-04" db="EMBL/GenBank/DDBJ databases">
        <title>Chitinophaga sp. nov., isolated from the rhizosphere soil.</title>
        <authorList>
            <person name="He S."/>
        </authorList>
    </citation>
    <scope>NUCLEOTIDE SEQUENCE [LARGE SCALE GENOMIC DNA]</scope>
    <source>
        <strain evidence="2 3">2R12</strain>
    </source>
</reference>
<proteinExistence type="predicted"/>
<protein>
    <submittedName>
        <fullName evidence="2">Crp/Fnr family transcriptional regulator</fullName>
    </submittedName>
</protein>